<organism evidence="1 2">
    <name type="scientific">Jeotgalibacillus terrae</name>
    <dbReference type="NCBI Taxonomy" id="587735"/>
    <lineage>
        <taxon>Bacteria</taxon>
        <taxon>Bacillati</taxon>
        <taxon>Bacillota</taxon>
        <taxon>Bacilli</taxon>
        <taxon>Bacillales</taxon>
        <taxon>Caryophanaceae</taxon>
        <taxon>Jeotgalibacillus</taxon>
    </lineage>
</organism>
<name>A0ABW5ZF39_9BACL</name>
<evidence type="ECO:0000313" key="2">
    <source>
        <dbReference type="Proteomes" id="UP001597561"/>
    </source>
</evidence>
<protein>
    <submittedName>
        <fullName evidence="1">Uncharacterized protein</fullName>
    </submittedName>
</protein>
<dbReference type="RefSeq" id="WP_204729215.1">
    <property type="nucleotide sequence ID" value="NZ_JAFBDK010000007.1"/>
</dbReference>
<accession>A0ABW5ZF39</accession>
<comment type="caution">
    <text evidence="1">The sequence shown here is derived from an EMBL/GenBank/DDBJ whole genome shotgun (WGS) entry which is preliminary data.</text>
</comment>
<evidence type="ECO:0000313" key="1">
    <source>
        <dbReference type="EMBL" id="MFD2910743.1"/>
    </source>
</evidence>
<reference evidence="2" key="1">
    <citation type="journal article" date="2019" name="Int. J. Syst. Evol. Microbiol.">
        <title>The Global Catalogue of Microorganisms (GCM) 10K type strain sequencing project: providing services to taxonomists for standard genome sequencing and annotation.</title>
        <authorList>
            <consortium name="The Broad Institute Genomics Platform"/>
            <consortium name="The Broad Institute Genome Sequencing Center for Infectious Disease"/>
            <person name="Wu L."/>
            <person name="Ma J."/>
        </authorList>
    </citation>
    <scope>NUCLEOTIDE SEQUENCE [LARGE SCALE GENOMIC DNA]</scope>
    <source>
        <strain evidence="2">KCTC 13528</strain>
    </source>
</reference>
<keyword evidence="2" id="KW-1185">Reference proteome</keyword>
<dbReference type="Proteomes" id="UP001597561">
    <property type="component" value="Unassembled WGS sequence"/>
</dbReference>
<dbReference type="EMBL" id="JBHUPG010000003">
    <property type="protein sequence ID" value="MFD2910743.1"/>
    <property type="molecule type" value="Genomic_DNA"/>
</dbReference>
<gene>
    <name evidence="1" type="ORF">ACFS5P_02530</name>
</gene>
<sequence>MEKTLRRVEKADGATISFFLFYFANELRRADPVAINSAFTTISAAHTTIADADTTTIPGVSNHYSETYDHHHEKRDH</sequence>
<proteinExistence type="predicted"/>